<accession>A0A7C3YHU2</accession>
<name>A0A7C3YHU2_9EURY</name>
<protein>
    <submittedName>
        <fullName evidence="1">Uncharacterized protein</fullName>
    </submittedName>
</protein>
<evidence type="ECO:0000313" key="1">
    <source>
        <dbReference type="EMBL" id="HGE66841.1"/>
    </source>
</evidence>
<proteinExistence type="predicted"/>
<dbReference type="AlphaFoldDB" id="A0A7C3YHU2"/>
<dbReference type="EMBL" id="DTAK01000012">
    <property type="protein sequence ID" value="HGU58904.1"/>
    <property type="molecule type" value="Genomic_DNA"/>
</dbReference>
<gene>
    <name evidence="3" type="ORF">ENL48_04075</name>
    <name evidence="2" type="ORF">ENT89_01600</name>
    <name evidence="1" type="ORF">ENX77_07000</name>
</gene>
<evidence type="ECO:0000313" key="3">
    <source>
        <dbReference type="EMBL" id="HHF48356.1"/>
    </source>
</evidence>
<comment type="caution">
    <text evidence="1">The sequence shown here is derived from an EMBL/GenBank/DDBJ whole genome shotgun (WGS) entry which is preliminary data.</text>
</comment>
<dbReference type="EMBL" id="DRUC01000059">
    <property type="protein sequence ID" value="HHF48356.1"/>
    <property type="molecule type" value="Genomic_DNA"/>
</dbReference>
<dbReference type="EMBL" id="DTPI01000032">
    <property type="protein sequence ID" value="HGE66841.1"/>
    <property type="molecule type" value="Genomic_DNA"/>
</dbReference>
<evidence type="ECO:0000313" key="2">
    <source>
        <dbReference type="EMBL" id="HGU58904.1"/>
    </source>
</evidence>
<organism evidence="1">
    <name type="scientific">Geoglobus ahangari</name>
    <dbReference type="NCBI Taxonomy" id="113653"/>
    <lineage>
        <taxon>Archaea</taxon>
        <taxon>Methanobacteriati</taxon>
        <taxon>Methanobacteriota</taxon>
        <taxon>Archaeoglobi</taxon>
        <taxon>Archaeoglobales</taxon>
        <taxon>Archaeoglobaceae</taxon>
        <taxon>Geoglobus</taxon>
    </lineage>
</organism>
<reference evidence="1" key="1">
    <citation type="journal article" date="2020" name="mSystems">
        <title>Genome- and Community-Level Interaction Insights into Carbon Utilization and Element Cycling Functions of Hydrothermarchaeota in Hydrothermal Sediment.</title>
        <authorList>
            <person name="Zhou Z."/>
            <person name="Liu Y."/>
            <person name="Xu W."/>
            <person name="Pan J."/>
            <person name="Luo Z.H."/>
            <person name="Li M."/>
        </authorList>
    </citation>
    <scope>NUCLEOTIDE SEQUENCE [LARGE SCALE GENOMIC DNA]</scope>
    <source>
        <strain evidence="3">SpSt-10</strain>
        <strain evidence="2">SpSt-62</strain>
        <strain evidence="1">SpSt-97</strain>
    </source>
</reference>
<sequence>MELKCVNIPGTPTQEVYICVQEVDEYKRIIPLYKIVEPSKLIKLDTLLRDHRIKGKEWLDVLELSEEELLSCYFSTPEGKAELLFRELIESKLIPKPKNGYITINKGNKTYKIEIESLKLYINGEERCFQCKEDIPHFDKLIALCLTILHNPEKLEVR</sequence>